<proteinExistence type="predicted"/>
<protein>
    <recommendedName>
        <fullName evidence="1">Protein kinase domain-containing protein</fullName>
    </recommendedName>
</protein>
<dbReference type="GO" id="GO:0005524">
    <property type="term" value="F:ATP binding"/>
    <property type="evidence" value="ECO:0007669"/>
    <property type="project" value="InterPro"/>
</dbReference>
<dbReference type="Gene3D" id="1.10.510.10">
    <property type="entry name" value="Transferase(Phosphotransferase) domain 1"/>
    <property type="match status" value="1"/>
</dbReference>
<dbReference type="OrthoDB" id="9801841at2"/>
<dbReference type="InterPro" id="IPR008271">
    <property type="entry name" value="Ser/Thr_kinase_AS"/>
</dbReference>
<evidence type="ECO:0000313" key="2">
    <source>
        <dbReference type="EMBL" id="KHK66453.1"/>
    </source>
</evidence>
<dbReference type="InterPro" id="IPR000719">
    <property type="entry name" value="Prot_kinase_dom"/>
</dbReference>
<evidence type="ECO:0000259" key="1">
    <source>
        <dbReference type="PROSITE" id="PS50011"/>
    </source>
</evidence>
<comment type="caution">
    <text evidence="2">The sequence shown here is derived from an EMBL/GenBank/DDBJ whole genome shotgun (WGS) entry which is preliminary data.</text>
</comment>
<dbReference type="PROSITE" id="PS00108">
    <property type="entry name" value="PROTEIN_KINASE_ST"/>
    <property type="match status" value="1"/>
</dbReference>
<sequence>MNAAARFKKDDILAEFPEIDSRYTLIGDEAIGEISGFGAVWRAQDNWIDSTVAIKFSEHKLSDEVRLCREIDGETARVFDFYKGVNGWEAYTMEHLEKPWSTLSSFIEKRRYKKSDIQFYFECFEILRAILHGLSSMHGKPYQRGSRVIHADIKPGNIFLLNKRKKRPHTVFTMPAYVDMVKLIDLGVSTYRGGKPIGYTPAYRPPQMNSVGSGFDLYAVAITFAELITKQRPMHENLKNPAAIRRVLATRSSGSFFMDELAVEIIKRCKNAATQSTHTAEKLITYLDSKLFDREHLGLMCLRELVKSGVGSGTKDELAEAIYPTIAKYWGWERSSAKRKAMTNDFVDTLVEEGFVRKSTAPRRFVVANGAS</sequence>
<evidence type="ECO:0000313" key="3">
    <source>
        <dbReference type="Proteomes" id="UP000030949"/>
    </source>
</evidence>
<organism evidence="2 3">
    <name type="scientific">Pseudomonas frederiksbergensis</name>
    <dbReference type="NCBI Taxonomy" id="104087"/>
    <lineage>
        <taxon>Bacteria</taxon>
        <taxon>Pseudomonadati</taxon>
        <taxon>Pseudomonadota</taxon>
        <taxon>Gammaproteobacteria</taxon>
        <taxon>Pseudomonadales</taxon>
        <taxon>Pseudomonadaceae</taxon>
        <taxon>Pseudomonas</taxon>
    </lineage>
</organism>
<name>A0A0B1ZAR9_9PSED</name>
<dbReference type="PANTHER" id="PTHR44167">
    <property type="entry name" value="OVARIAN-SPECIFIC SERINE/THREONINE-PROTEIN KINASE LOK-RELATED"/>
    <property type="match status" value="1"/>
</dbReference>
<accession>A0A0B1ZAR9</accession>
<dbReference type="SUPFAM" id="SSF56112">
    <property type="entry name" value="Protein kinase-like (PK-like)"/>
    <property type="match status" value="1"/>
</dbReference>
<dbReference type="PROSITE" id="PS50011">
    <property type="entry name" value="PROTEIN_KINASE_DOM"/>
    <property type="match status" value="1"/>
</dbReference>
<gene>
    <name evidence="2" type="ORF">JZ00_01070</name>
</gene>
<reference evidence="3" key="1">
    <citation type="submission" date="2015-03" db="EMBL/GenBank/DDBJ databases">
        <title>Pseudomonas frederiksbergensis hydrocarbon degrader.</title>
        <authorList>
            <person name="Brown L.M."/>
            <person name="Ruiz O.N."/>
            <person name="Mueller S."/>
            <person name="Gunasekera T.S."/>
        </authorList>
    </citation>
    <scope>NUCLEOTIDE SEQUENCE [LARGE SCALE GENOMIC DNA]</scope>
    <source>
        <strain evidence="3">SI8</strain>
    </source>
</reference>
<dbReference type="Proteomes" id="UP000030949">
    <property type="component" value="Unassembled WGS sequence"/>
</dbReference>
<dbReference type="AlphaFoldDB" id="A0A0B1ZAR9"/>
<dbReference type="PANTHER" id="PTHR44167:SF24">
    <property type="entry name" value="SERINE_THREONINE-PROTEIN KINASE CHK2"/>
    <property type="match status" value="1"/>
</dbReference>
<dbReference type="Pfam" id="PF00069">
    <property type="entry name" value="Pkinase"/>
    <property type="match status" value="1"/>
</dbReference>
<dbReference type="RefSeq" id="WP_039588515.1">
    <property type="nucleotide sequence ID" value="NZ_JQGJ02000002.1"/>
</dbReference>
<feature type="domain" description="Protein kinase" evidence="1">
    <location>
        <begin position="26"/>
        <end position="292"/>
    </location>
</feature>
<dbReference type="EMBL" id="JQGJ01000001">
    <property type="protein sequence ID" value="KHK66453.1"/>
    <property type="molecule type" value="Genomic_DNA"/>
</dbReference>
<dbReference type="SMART" id="SM00220">
    <property type="entry name" value="S_TKc"/>
    <property type="match status" value="1"/>
</dbReference>
<dbReference type="InterPro" id="IPR011009">
    <property type="entry name" value="Kinase-like_dom_sf"/>
</dbReference>
<dbReference type="GO" id="GO:0004674">
    <property type="term" value="F:protein serine/threonine kinase activity"/>
    <property type="evidence" value="ECO:0007669"/>
    <property type="project" value="TreeGrafter"/>
</dbReference>